<dbReference type="Proteomes" id="UP000317990">
    <property type="component" value="Unassembled WGS sequence"/>
</dbReference>
<evidence type="ECO:0000259" key="1">
    <source>
        <dbReference type="Pfam" id="PF10592"/>
    </source>
</evidence>
<dbReference type="EMBL" id="SRMO01000054">
    <property type="protein sequence ID" value="TGG93098.1"/>
    <property type="molecule type" value="Genomic_DNA"/>
</dbReference>
<organism evidence="2 3">
    <name type="scientific">Aphanocapsa feldmannii 277cV</name>
    <dbReference type="NCBI Taxonomy" id="2507553"/>
    <lineage>
        <taxon>Bacteria</taxon>
        <taxon>Bacillati</taxon>
        <taxon>Cyanobacteriota</taxon>
        <taxon>Cyanophyceae</taxon>
        <taxon>Oscillatoriophycideae</taxon>
        <taxon>Chroococcales</taxon>
        <taxon>Microcystaceae</taxon>
        <taxon>Aphanocapsa</taxon>
    </lineage>
</organism>
<reference evidence="2 3" key="1">
    <citation type="journal article" date="2019" name="mSystems">
        <title>Life at home and on the roam: Genomic adaptions reflect the dual lifestyle of an intracellular, facultative symbiont.</title>
        <authorList>
            <person name="Burgsdorf I."/>
        </authorList>
    </citation>
    <scope>NUCLEOTIDE SEQUENCE [LARGE SCALE GENOMIC DNA]</scope>
    <source>
        <strain evidence="2">277cV</strain>
    </source>
</reference>
<feature type="domain" description="Abortive phage infection protein C-terminal" evidence="1">
    <location>
        <begin position="93"/>
        <end position="333"/>
    </location>
</feature>
<accession>A0A524RP28</accession>
<protein>
    <submittedName>
        <fullName evidence="2">Abortive phage resistance protein</fullName>
    </submittedName>
</protein>
<dbReference type="Pfam" id="PF10592">
    <property type="entry name" value="AIPR"/>
    <property type="match status" value="1"/>
</dbReference>
<dbReference type="AlphaFoldDB" id="A0A524RP28"/>
<name>A0A524RP28_9CHRO</name>
<comment type="caution">
    <text evidence="2">The sequence shown here is derived from an EMBL/GenBank/DDBJ whole genome shotgun (WGS) entry which is preliminary data.</text>
</comment>
<gene>
    <name evidence="2" type="ORF">ERJ67_04935</name>
</gene>
<evidence type="ECO:0000313" key="3">
    <source>
        <dbReference type="Proteomes" id="UP000317990"/>
    </source>
</evidence>
<evidence type="ECO:0000313" key="2">
    <source>
        <dbReference type="EMBL" id="TGG93098.1"/>
    </source>
</evidence>
<proteinExistence type="predicted"/>
<dbReference type="InterPro" id="IPR018891">
    <property type="entry name" value="AIPR_C"/>
</dbReference>
<sequence length="413" mass="47207">MTAVAANNGIQWPKNAQQRIDNARKDFGGQVEWRYIGPDDLLALLQAQRPISAELQLIGQATVETFDFRRVLVGRMSVAELARLTNEHGNQLFERNIRRYLGLAGNSVNEAIASTLREPDQRPNFYFYNNGITFTCSQFRHNALQKENWRLQINDLQVINGGQTGRTVQQIAKEIGSDIIQDAEVLIRVYELAQHDNELIDAITFATNSQNPVDLRDLKANEPRQKALDTSIRGLGYAYRAKREDQSVSLDEFTSAVVAEAVLAIWRYRPHQARFRRRDHFGVLYHRIFREDLNGAQAIIAALLLRHAEKRRKRPRQDAPDFLAYGSRFIAMLMGHYLLTEMGIELGGLDHRNFQQAWELVERESDSYFVDAQEAVGKALTSLFDGRERTLQRLSATFRRADLVDMLLHPSAA</sequence>